<organism evidence="4 5">
    <name type="scientific">Bemisia tabaci</name>
    <name type="common">Sweetpotato whitefly</name>
    <name type="synonym">Aleurodes tabaci</name>
    <dbReference type="NCBI Taxonomy" id="7038"/>
    <lineage>
        <taxon>Eukaryota</taxon>
        <taxon>Metazoa</taxon>
        <taxon>Ecdysozoa</taxon>
        <taxon>Arthropoda</taxon>
        <taxon>Hexapoda</taxon>
        <taxon>Insecta</taxon>
        <taxon>Pterygota</taxon>
        <taxon>Neoptera</taxon>
        <taxon>Paraneoptera</taxon>
        <taxon>Hemiptera</taxon>
        <taxon>Sternorrhyncha</taxon>
        <taxon>Aleyrodoidea</taxon>
        <taxon>Aleyrodidae</taxon>
        <taxon>Aleyrodinae</taxon>
        <taxon>Bemisia</taxon>
    </lineage>
</organism>
<keyword evidence="1" id="KW-0863">Zinc-finger</keyword>
<dbReference type="EMBL" id="OU963863">
    <property type="protein sequence ID" value="CAH0385456.1"/>
    <property type="molecule type" value="Genomic_DNA"/>
</dbReference>
<dbReference type="AlphaFoldDB" id="A0A9P0A7B9"/>
<keyword evidence="1" id="KW-0479">Metal-binding</keyword>
<sequence length="274" mass="30936">MIFTEYHKSLLYERLKIGFNCSFCGTHFLNKIDYTVHVHEHYNALLKKGTFVCKVCNKQFGNQKIYQIHTQIHANGTPEEQKLLAEAEAEAAEAAAAAAAREAEASASGTNESAEKKAPKRKKPTPPPATPPKKKGFTKVRMEDCLRCDECSCIYLDENDYHKHMRNFHGHNQGSRKSPKKKGCRSCCVNCKSGNCNPALPQLPLPPVQESAPLFKFTMQDNIKDRWSKMVSERLSEAVTIKEDPDAPNPALESLLSQVEVKIKTEPQDYYEYE</sequence>
<evidence type="ECO:0000259" key="3">
    <source>
        <dbReference type="PROSITE" id="PS50157"/>
    </source>
</evidence>
<dbReference type="OrthoDB" id="8193668at2759"/>
<dbReference type="KEGG" id="btab:109042705"/>
<dbReference type="Gene3D" id="3.30.160.60">
    <property type="entry name" value="Classic Zinc Finger"/>
    <property type="match status" value="1"/>
</dbReference>
<evidence type="ECO:0000313" key="5">
    <source>
        <dbReference type="Proteomes" id="UP001152759"/>
    </source>
</evidence>
<dbReference type="PROSITE" id="PS00028">
    <property type="entry name" value="ZINC_FINGER_C2H2_1"/>
    <property type="match status" value="3"/>
</dbReference>
<keyword evidence="5" id="KW-1185">Reference proteome</keyword>
<dbReference type="GO" id="GO:0008270">
    <property type="term" value="F:zinc ion binding"/>
    <property type="evidence" value="ECO:0007669"/>
    <property type="project" value="UniProtKB-KW"/>
</dbReference>
<evidence type="ECO:0000256" key="1">
    <source>
        <dbReference type="PROSITE-ProRule" id="PRU00042"/>
    </source>
</evidence>
<dbReference type="SUPFAM" id="SSF57667">
    <property type="entry name" value="beta-beta-alpha zinc fingers"/>
    <property type="match status" value="1"/>
</dbReference>
<name>A0A9P0A7B9_BEMTA</name>
<proteinExistence type="predicted"/>
<dbReference type="InterPro" id="IPR036236">
    <property type="entry name" value="Znf_C2H2_sf"/>
</dbReference>
<evidence type="ECO:0000256" key="2">
    <source>
        <dbReference type="SAM" id="MobiDB-lite"/>
    </source>
</evidence>
<accession>A0A9P0A7B9</accession>
<feature type="region of interest" description="Disordered" evidence="2">
    <location>
        <begin position="95"/>
        <end position="136"/>
    </location>
</feature>
<gene>
    <name evidence="4" type="ORF">BEMITA_LOCUS4680</name>
</gene>
<dbReference type="InterPro" id="IPR013087">
    <property type="entry name" value="Znf_C2H2_type"/>
</dbReference>
<protein>
    <recommendedName>
        <fullName evidence="3">C2H2-type domain-containing protein</fullName>
    </recommendedName>
</protein>
<keyword evidence="1" id="KW-0862">Zinc</keyword>
<dbReference type="SMART" id="SM00355">
    <property type="entry name" value="ZnF_C2H2"/>
    <property type="match status" value="3"/>
</dbReference>
<dbReference type="Proteomes" id="UP001152759">
    <property type="component" value="Chromosome 2"/>
</dbReference>
<evidence type="ECO:0000313" key="4">
    <source>
        <dbReference type="EMBL" id="CAH0385456.1"/>
    </source>
</evidence>
<reference evidence="4" key="1">
    <citation type="submission" date="2021-12" db="EMBL/GenBank/DDBJ databases">
        <authorList>
            <person name="King R."/>
        </authorList>
    </citation>
    <scope>NUCLEOTIDE SEQUENCE</scope>
</reference>
<dbReference type="PROSITE" id="PS50157">
    <property type="entry name" value="ZINC_FINGER_C2H2_2"/>
    <property type="match status" value="1"/>
</dbReference>
<feature type="domain" description="C2H2-type" evidence="3">
    <location>
        <begin position="51"/>
        <end position="78"/>
    </location>
</feature>